<keyword evidence="6 8" id="KW-1133">Transmembrane helix</keyword>
<evidence type="ECO:0000256" key="1">
    <source>
        <dbReference type="ARBA" id="ARBA00004651"/>
    </source>
</evidence>
<evidence type="ECO:0000256" key="5">
    <source>
        <dbReference type="ARBA" id="ARBA00022692"/>
    </source>
</evidence>
<evidence type="ECO:0000256" key="7">
    <source>
        <dbReference type="ARBA" id="ARBA00023136"/>
    </source>
</evidence>
<accession>A0A399RG07</accession>
<keyword evidence="3" id="KW-0813">Transport</keyword>
<dbReference type="GO" id="GO:0015385">
    <property type="term" value="F:sodium:proton antiporter activity"/>
    <property type="evidence" value="ECO:0007669"/>
    <property type="project" value="TreeGrafter"/>
</dbReference>
<feature type="transmembrane region" description="Helical" evidence="8">
    <location>
        <begin position="59"/>
        <end position="78"/>
    </location>
</feature>
<evidence type="ECO:0000256" key="8">
    <source>
        <dbReference type="SAM" id="Phobius"/>
    </source>
</evidence>
<dbReference type="PANTHER" id="PTHR34702:SF1">
    <property type="entry name" value="NA(+)_H(+) ANTIPORTER SUBUNIT F"/>
    <property type="match status" value="1"/>
</dbReference>
<dbReference type="GO" id="GO:0005886">
    <property type="term" value="C:plasma membrane"/>
    <property type="evidence" value="ECO:0007669"/>
    <property type="project" value="UniProtKB-SubCell"/>
</dbReference>
<comment type="subcellular location">
    <subcellularLocation>
        <location evidence="1">Cell membrane</location>
        <topology evidence="1">Multi-pass membrane protein</topology>
    </subcellularLocation>
</comment>
<comment type="similarity">
    <text evidence="2">Belongs to the CPA3 antiporters (TC 2.A.63) subunit F family.</text>
</comment>
<reference evidence="9 10" key="1">
    <citation type="submission" date="2018-08" db="EMBL/GenBank/DDBJ databases">
        <title>Henriciella mobilis sp. nov., isolated from seawater.</title>
        <authorList>
            <person name="Cheng H."/>
            <person name="Wu Y.-H."/>
            <person name="Xu X.-W."/>
            <person name="Guo L.-L."/>
        </authorList>
    </citation>
    <scope>NUCLEOTIDE SEQUENCE [LARGE SCALE GENOMIC DNA]</scope>
    <source>
        <strain evidence="9 10">JN25</strain>
    </source>
</reference>
<dbReference type="InterPro" id="IPR007208">
    <property type="entry name" value="MrpF/PhaF-like"/>
</dbReference>
<sequence>MIGAAAIALIVAIALMLIRALRGPTLYDRVLAVNSLGTKIVLFIGILGFVLGRPDFLDIAVLYALINFVSTIAILKFFRYRSFQVPLMRRTVPRQTQPEGDDV</sequence>
<evidence type="ECO:0000313" key="10">
    <source>
        <dbReference type="Proteomes" id="UP000266385"/>
    </source>
</evidence>
<name>A0A399RG07_9PROT</name>
<protein>
    <submittedName>
        <fullName evidence="9">Cation:proton antiporter</fullName>
    </submittedName>
</protein>
<dbReference type="Proteomes" id="UP000266385">
    <property type="component" value="Unassembled WGS sequence"/>
</dbReference>
<dbReference type="EMBL" id="QWFX01000013">
    <property type="protein sequence ID" value="RIJ28569.1"/>
    <property type="molecule type" value="Genomic_DNA"/>
</dbReference>
<keyword evidence="10" id="KW-1185">Reference proteome</keyword>
<evidence type="ECO:0000256" key="3">
    <source>
        <dbReference type="ARBA" id="ARBA00022448"/>
    </source>
</evidence>
<gene>
    <name evidence="9" type="ORF">D1223_14445</name>
</gene>
<keyword evidence="5 8" id="KW-0812">Transmembrane</keyword>
<feature type="transmembrane region" description="Helical" evidence="8">
    <location>
        <begin position="30"/>
        <end position="52"/>
    </location>
</feature>
<proteinExistence type="inferred from homology"/>
<evidence type="ECO:0000313" key="9">
    <source>
        <dbReference type="EMBL" id="RIJ28569.1"/>
    </source>
</evidence>
<organism evidence="9 10">
    <name type="scientific">Henriciella mobilis</name>
    <dbReference type="NCBI Taxonomy" id="2305467"/>
    <lineage>
        <taxon>Bacteria</taxon>
        <taxon>Pseudomonadati</taxon>
        <taxon>Pseudomonadota</taxon>
        <taxon>Alphaproteobacteria</taxon>
        <taxon>Hyphomonadales</taxon>
        <taxon>Hyphomonadaceae</taxon>
        <taxon>Henriciella</taxon>
    </lineage>
</organism>
<dbReference type="Pfam" id="PF04066">
    <property type="entry name" value="MrpF_PhaF"/>
    <property type="match status" value="1"/>
</dbReference>
<evidence type="ECO:0000256" key="2">
    <source>
        <dbReference type="ARBA" id="ARBA00009212"/>
    </source>
</evidence>
<evidence type="ECO:0000256" key="6">
    <source>
        <dbReference type="ARBA" id="ARBA00022989"/>
    </source>
</evidence>
<dbReference type="AlphaFoldDB" id="A0A399RG07"/>
<dbReference type="RefSeq" id="WP_119377104.1">
    <property type="nucleotide sequence ID" value="NZ_QWFX01000013.1"/>
</dbReference>
<keyword evidence="4" id="KW-1003">Cell membrane</keyword>
<keyword evidence="7 8" id="KW-0472">Membrane</keyword>
<evidence type="ECO:0000256" key="4">
    <source>
        <dbReference type="ARBA" id="ARBA00022475"/>
    </source>
</evidence>
<dbReference type="PANTHER" id="PTHR34702">
    <property type="entry name" value="NA(+)/H(+) ANTIPORTER SUBUNIT F1"/>
    <property type="match status" value="1"/>
</dbReference>
<dbReference type="OrthoDB" id="9800226at2"/>
<comment type="caution">
    <text evidence="9">The sequence shown here is derived from an EMBL/GenBank/DDBJ whole genome shotgun (WGS) entry which is preliminary data.</text>
</comment>